<dbReference type="SUPFAM" id="SSF53474">
    <property type="entry name" value="alpha/beta-Hydrolases"/>
    <property type="match status" value="1"/>
</dbReference>
<feature type="chain" id="PRO_5046321302" description="Alpha/beta hydrolase" evidence="1">
    <location>
        <begin position="20"/>
        <end position="242"/>
    </location>
</feature>
<sequence length="242" mass="25842">MSPLFALLPLSFALSTAMAAVPVDIHAPAGIQACTPAKQCPIAILSPGYGLAGSDYSFVTQHLNRMGYLVVALRDSAGGAILDRDAPVSPQVQTMARVTSQSISAVIDEAAVRYPQFDWQHLLLVGHSLGGDSSAQFAADNANRVSILISLDSRRVTLPRSANIHVLTIRASDTTADPGVLPNPEERSRYGTCVVHIEGSRHNDMQDGGSEQLKARITSAIDTFLAPALHPKYACDRDSRLE</sequence>
<dbReference type="Gene3D" id="3.40.50.1820">
    <property type="entry name" value="alpha/beta hydrolase"/>
    <property type="match status" value="1"/>
</dbReference>
<feature type="signal peptide" evidence="1">
    <location>
        <begin position="1"/>
        <end position="19"/>
    </location>
</feature>
<evidence type="ECO:0000256" key="1">
    <source>
        <dbReference type="SAM" id="SignalP"/>
    </source>
</evidence>
<evidence type="ECO:0008006" key="4">
    <source>
        <dbReference type="Google" id="ProtNLM"/>
    </source>
</evidence>
<organism evidence="2 3">
    <name type="scientific">Massilia aerilata</name>
    <dbReference type="NCBI Taxonomy" id="453817"/>
    <lineage>
        <taxon>Bacteria</taxon>
        <taxon>Pseudomonadati</taxon>
        <taxon>Pseudomonadota</taxon>
        <taxon>Betaproteobacteria</taxon>
        <taxon>Burkholderiales</taxon>
        <taxon>Oxalobacteraceae</taxon>
        <taxon>Telluria group</taxon>
        <taxon>Massilia</taxon>
    </lineage>
</organism>
<reference evidence="3" key="1">
    <citation type="journal article" date="2019" name="Int. J. Syst. Evol. Microbiol.">
        <title>The Global Catalogue of Microorganisms (GCM) 10K type strain sequencing project: providing services to taxonomists for standard genome sequencing and annotation.</title>
        <authorList>
            <consortium name="The Broad Institute Genomics Platform"/>
            <consortium name="The Broad Institute Genome Sequencing Center for Infectious Disease"/>
            <person name="Wu L."/>
            <person name="Ma J."/>
        </authorList>
    </citation>
    <scope>NUCLEOTIDE SEQUENCE [LARGE SCALE GENOMIC DNA]</scope>
    <source>
        <strain evidence="3">CGMCC 4.5798</strain>
    </source>
</reference>
<keyword evidence="1" id="KW-0732">Signal</keyword>
<dbReference type="RefSeq" id="WP_379772081.1">
    <property type="nucleotide sequence ID" value="NZ_JBHSMZ010000010.1"/>
</dbReference>
<evidence type="ECO:0000313" key="3">
    <source>
        <dbReference type="Proteomes" id="UP001596086"/>
    </source>
</evidence>
<protein>
    <recommendedName>
        <fullName evidence="4">Alpha/beta hydrolase</fullName>
    </recommendedName>
</protein>
<accession>A0ABW0RZC6</accession>
<dbReference type="Proteomes" id="UP001596086">
    <property type="component" value="Unassembled WGS sequence"/>
</dbReference>
<evidence type="ECO:0000313" key="2">
    <source>
        <dbReference type="EMBL" id="MFC5549988.1"/>
    </source>
</evidence>
<comment type="caution">
    <text evidence="2">The sequence shown here is derived from an EMBL/GenBank/DDBJ whole genome shotgun (WGS) entry which is preliminary data.</text>
</comment>
<gene>
    <name evidence="2" type="ORF">ACFPO9_15835</name>
</gene>
<proteinExistence type="predicted"/>
<dbReference type="EMBL" id="JBHSMZ010000010">
    <property type="protein sequence ID" value="MFC5549988.1"/>
    <property type="molecule type" value="Genomic_DNA"/>
</dbReference>
<dbReference type="InterPro" id="IPR029058">
    <property type="entry name" value="AB_hydrolase_fold"/>
</dbReference>
<name>A0ABW0RZC6_9BURK</name>
<keyword evidence="3" id="KW-1185">Reference proteome</keyword>